<keyword evidence="2" id="KW-0521">NADP</keyword>
<dbReference type="PROSITE" id="PS00061">
    <property type="entry name" value="ADH_SHORT"/>
    <property type="match status" value="1"/>
</dbReference>
<accession>A0ABR0EK44</accession>
<dbReference type="PANTHER" id="PTHR43544:SF7">
    <property type="entry name" value="NADB-LER2"/>
    <property type="match status" value="1"/>
</dbReference>
<dbReference type="Pfam" id="PF00106">
    <property type="entry name" value="adh_short"/>
    <property type="match status" value="1"/>
</dbReference>
<organism evidence="4 5">
    <name type="scientific">Zasmidium cellare</name>
    <name type="common">Wine cellar mold</name>
    <name type="synonym">Racodium cellare</name>
    <dbReference type="NCBI Taxonomy" id="395010"/>
    <lineage>
        <taxon>Eukaryota</taxon>
        <taxon>Fungi</taxon>
        <taxon>Dikarya</taxon>
        <taxon>Ascomycota</taxon>
        <taxon>Pezizomycotina</taxon>
        <taxon>Dothideomycetes</taxon>
        <taxon>Dothideomycetidae</taxon>
        <taxon>Mycosphaerellales</taxon>
        <taxon>Mycosphaerellaceae</taxon>
        <taxon>Zasmidium</taxon>
    </lineage>
</organism>
<evidence type="ECO:0000256" key="1">
    <source>
        <dbReference type="ARBA" id="ARBA00006484"/>
    </source>
</evidence>
<comment type="similarity">
    <text evidence="1">Belongs to the short-chain dehydrogenases/reductases (SDR) family.</text>
</comment>
<dbReference type="PANTHER" id="PTHR43544">
    <property type="entry name" value="SHORT-CHAIN DEHYDROGENASE/REDUCTASE"/>
    <property type="match status" value="1"/>
</dbReference>
<keyword evidence="3" id="KW-0560">Oxidoreductase</keyword>
<evidence type="ECO:0000256" key="2">
    <source>
        <dbReference type="ARBA" id="ARBA00022857"/>
    </source>
</evidence>
<dbReference type="InterPro" id="IPR051468">
    <property type="entry name" value="Fungal_SecMetab_SDRs"/>
</dbReference>
<dbReference type="InterPro" id="IPR002347">
    <property type="entry name" value="SDR_fam"/>
</dbReference>
<evidence type="ECO:0000256" key="3">
    <source>
        <dbReference type="ARBA" id="ARBA00023002"/>
    </source>
</evidence>
<dbReference type="PRINTS" id="PR00081">
    <property type="entry name" value="GDHRDH"/>
</dbReference>
<proteinExistence type="inferred from homology"/>
<evidence type="ECO:0000313" key="5">
    <source>
        <dbReference type="Proteomes" id="UP001305779"/>
    </source>
</evidence>
<dbReference type="SUPFAM" id="SSF51735">
    <property type="entry name" value="NAD(P)-binding Rossmann-fold domains"/>
    <property type="match status" value="1"/>
</dbReference>
<protein>
    <submittedName>
        <fullName evidence="4">Uncharacterized protein</fullName>
    </submittedName>
</protein>
<reference evidence="4 5" key="1">
    <citation type="journal article" date="2023" name="G3 (Bethesda)">
        <title>A chromosome-level genome assembly of Zasmidium syzygii isolated from banana leaves.</title>
        <authorList>
            <person name="van Westerhoven A.C."/>
            <person name="Mehrabi R."/>
            <person name="Talebi R."/>
            <person name="Steentjes M.B.F."/>
            <person name="Corcolon B."/>
            <person name="Chong P.A."/>
            <person name="Kema G.H.J."/>
            <person name="Seidl M.F."/>
        </authorList>
    </citation>
    <scope>NUCLEOTIDE SEQUENCE [LARGE SCALE GENOMIC DNA]</scope>
    <source>
        <strain evidence="4 5">P124</strain>
    </source>
</reference>
<sequence length="253" mass="26768">MSSTTTVLITGTKAGIGKALLETFAAGSNHTVIAAIRDAVDSSPANSLSATPVGAGSKVIVAQYDAGSETSAEKLISYLKSTYGIQSLDIVIANAGILRHSKPVKYSAADDFIEHFRINTVGPILLYKATTDLLNASKQTPKFFIISSTLGSNAKMDGYPMPLSAYGTSKAAANWIAGKIHREEEKLVVIPIQPGWVQTSMGEKAAEVAGMSASDVPVTIKDSVHGIVSMLDKATKAEHSGRFWDQEGNELPW</sequence>
<dbReference type="EMBL" id="JAXOVC010000005">
    <property type="protein sequence ID" value="KAK4501508.1"/>
    <property type="molecule type" value="Genomic_DNA"/>
</dbReference>
<gene>
    <name evidence="4" type="ORF">PRZ48_007317</name>
</gene>
<dbReference type="Gene3D" id="3.40.50.720">
    <property type="entry name" value="NAD(P)-binding Rossmann-like Domain"/>
    <property type="match status" value="1"/>
</dbReference>
<dbReference type="Proteomes" id="UP001305779">
    <property type="component" value="Unassembled WGS sequence"/>
</dbReference>
<dbReference type="InterPro" id="IPR036291">
    <property type="entry name" value="NAD(P)-bd_dom_sf"/>
</dbReference>
<evidence type="ECO:0000313" key="4">
    <source>
        <dbReference type="EMBL" id="KAK4501508.1"/>
    </source>
</evidence>
<dbReference type="InterPro" id="IPR020904">
    <property type="entry name" value="Sc_DH/Rdtase_CS"/>
</dbReference>
<keyword evidence="5" id="KW-1185">Reference proteome</keyword>
<name>A0ABR0EK44_ZASCE</name>
<comment type="caution">
    <text evidence="4">The sequence shown here is derived from an EMBL/GenBank/DDBJ whole genome shotgun (WGS) entry which is preliminary data.</text>
</comment>